<dbReference type="Proteomes" id="UP001152888">
    <property type="component" value="Unassembled WGS sequence"/>
</dbReference>
<sequence>MEEYTREPCPWRIVDDCGGAFTMGLIGGGVFQSIKGFRNAPSGMSKRLAGSLTAIKQRSPTIAGNFAVWGGMFSTIDCALIHIRKKEDPWNSIISGAATGGILAARNGLPAMAGSAFIGGVLLALIEGVGILFTRLSAEQFQPQLPPMEDPSQLGDQQQGGGGGGYTFQ</sequence>
<evidence type="ECO:0000256" key="12">
    <source>
        <dbReference type="SAM" id="MobiDB-lite"/>
    </source>
</evidence>
<evidence type="ECO:0000256" key="5">
    <source>
        <dbReference type="ARBA" id="ARBA00022692"/>
    </source>
</evidence>
<evidence type="ECO:0000256" key="3">
    <source>
        <dbReference type="ARBA" id="ARBA00008444"/>
    </source>
</evidence>
<dbReference type="PANTHER" id="PTHR10485">
    <property type="entry name" value="MITOCHONDRIAL IMPORT INNER MEMBRANE TRANSLOCASE SUBUNIT TIM-17"/>
    <property type="match status" value="1"/>
</dbReference>
<evidence type="ECO:0000256" key="2">
    <source>
        <dbReference type="ARBA" id="ARBA00004448"/>
    </source>
</evidence>
<protein>
    <submittedName>
        <fullName evidence="14">Uncharacterized protein</fullName>
    </submittedName>
</protein>
<keyword evidence="9" id="KW-0811">Translocation</keyword>
<keyword evidence="11 13" id="KW-0472">Membrane</keyword>
<feature type="transmembrane region" description="Helical" evidence="13">
    <location>
        <begin position="115"/>
        <end position="134"/>
    </location>
</feature>
<accession>A0A9P0JY03</accession>
<feature type="region of interest" description="Disordered" evidence="12">
    <location>
        <begin position="143"/>
        <end position="169"/>
    </location>
</feature>
<keyword evidence="6" id="KW-0999">Mitochondrion inner membrane</keyword>
<comment type="function">
    <text evidence="1">Essential component of the TIM23 complex, a complex that mediates the translocation of transit peptide-containing proteins across the mitochondrial inner membrane.</text>
</comment>
<evidence type="ECO:0000256" key="13">
    <source>
        <dbReference type="SAM" id="Phobius"/>
    </source>
</evidence>
<comment type="similarity">
    <text evidence="3">Belongs to the Tim17/Tim22/Tim23 family.</text>
</comment>
<keyword evidence="5 13" id="KW-0812">Transmembrane</keyword>
<proteinExistence type="inferred from homology"/>
<evidence type="ECO:0000256" key="10">
    <source>
        <dbReference type="ARBA" id="ARBA00023128"/>
    </source>
</evidence>
<feature type="transmembrane region" description="Helical" evidence="13">
    <location>
        <begin position="66"/>
        <end position="83"/>
    </location>
</feature>
<organism evidence="14 15">
    <name type="scientific">Acanthoscelides obtectus</name>
    <name type="common">Bean weevil</name>
    <name type="synonym">Bruchus obtectus</name>
    <dbReference type="NCBI Taxonomy" id="200917"/>
    <lineage>
        <taxon>Eukaryota</taxon>
        <taxon>Metazoa</taxon>
        <taxon>Ecdysozoa</taxon>
        <taxon>Arthropoda</taxon>
        <taxon>Hexapoda</taxon>
        <taxon>Insecta</taxon>
        <taxon>Pterygota</taxon>
        <taxon>Neoptera</taxon>
        <taxon>Endopterygota</taxon>
        <taxon>Coleoptera</taxon>
        <taxon>Polyphaga</taxon>
        <taxon>Cucujiformia</taxon>
        <taxon>Chrysomeloidea</taxon>
        <taxon>Chrysomelidae</taxon>
        <taxon>Bruchinae</taxon>
        <taxon>Bruchini</taxon>
        <taxon>Acanthoscelides</taxon>
    </lineage>
</organism>
<evidence type="ECO:0000256" key="7">
    <source>
        <dbReference type="ARBA" id="ARBA00022927"/>
    </source>
</evidence>
<keyword evidence="8 13" id="KW-1133">Transmembrane helix</keyword>
<dbReference type="GO" id="GO:0005744">
    <property type="term" value="C:TIM23 mitochondrial import inner membrane translocase complex"/>
    <property type="evidence" value="ECO:0007669"/>
    <property type="project" value="TreeGrafter"/>
</dbReference>
<evidence type="ECO:0000256" key="11">
    <source>
        <dbReference type="ARBA" id="ARBA00023136"/>
    </source>
</evidence>
<evidence type="ECO:0000313" key="15">
    <source>
        <dbReference type="Proteomes" id="UP001152888"/>
    </source>
</evidence>
<dbReference type="Pfam" id="PF02466">
    <property type="entry name" value="Tim17"/>
    <property type="match status" value="1"/>
</dbReference>
<dbReference type="GO" id="GO:0008320">
    <property type="term" value="F:protein transmembrane transporter activity"/>
    <property type="evidence" value="ECO:0007669"/>
    <property type="project" value="TreeGrafter"/>
</dbReference>
<keyword evidence="7" id="KW-0653">Protein transport</keyword>
<dbReference type="EMBL" id="CAKOFQ010006696">
    <property type="protein sequence ID" value="CAH1961567.1"/>
    <property type="molecule type" value="Genomic_DNA"/>
</dbReference>
<dbReference type="PANTHER" id="PTHR10485:SF0">
    <property type="entry name" value="AT05822P-RELATED"/>
    <property type="match status" value="1"/>
</dbReference>
<dbReference type="OrthoDB" id="2261329at2759"/>
<dbReference type="AlphaFoldDB" id="A0A9P0JY03"/>
<dbReference type="GO" id="GO:0030150">
    <property type="term" value="P:protein import into mitochondrial matrix"/>
    <property type="evidence" value="ECO:0007669"/>
    <property type="project" value="TreeGrafter"/>
</dbReference>
<evidence type="ECO:0000256" key="4">
    <source>
        <dbReference type="ARBA" id="ARBA00022448"/>
    </source>
</evidence>
<reference evidence="14" key="1">
    <citation type="submission" date="2022-03" db="EMBL/GenBank/DDBJ databases">
        <authorList>
            <person name="Sayadi A."/>
        </authorList>
    </citation>
    <scope>NUCLEOTIDE SEQUENCE</scope>
</reference>
<name>A0A9P0JY03_ACAOB</name>
<evidence type="ECO:0000256" key="8">
    <source>
        <dbReference type="ARBA" id="ARBA00022989"/>
    </source>
</evidence>
<evidence type="ECO:0000256" key="9">
    <source>
        <dbReference type="ARBA" id="ARBA00023010"/>
    </source>
</evidence>
<keyword evidence="4" id="KW-0813">Transport</keyword>
<comment type="caution">
    <text evidence="14">The sequence shown here is derived from an EMBL/GenBank/DDBJ whole genome shotgun (WGS) entry which is preliminary data.</text>
</comment>
<gene>
    <name evidence="14" type="ORF">ACAOBT_LOCUS4218</name>
</gene>
<evidence type="ECO:0000256" key="6">
    <source>
        <dbReference type="ARBA" id="ARBA00022792"/>
    </source>
</evidence>
<comment type="subcellular location">
    <subcellularLocation>
        <location evidence="2">Mitochondrion inner membrane</location>
        <topology evidence="2">Multi-pass membrane protein</topology>
    </subcellularLocation>
</comment>
<feature type="compositionally biased region" description="Gly residues" evidence="12">
    <location>
        <begin position="158"/>
        <end position="169"/>
    </location>
</feature>
<evidence type="ECO:0000256" key="1">
    <source>
        <dbReference type="ARBA" id="ARBA00002959"/>
    </source>
</evidence>
<evidence type="ECO:0000313" key="14">
    <source>
        <dbReference type="EMBL" id="CAH1961567.1"/>
    </source>
</evidence>
<keyword evidence="10" id="KW-0496">Mitochondrion</keyword>
<keyword evidence="15" id="KW-1185">Reference proteome</keyword>